<name>A0A7U2EV10_PHANO</name>
<sequence>METIDRCVDAIANCLELLFFVSRSGLSFDHHRPSKRSGNGMLECVQNMTAPSSRKETNRLEQRYAISAHIQRLESRDE</sequence>
<evidence type="ECO:0000313" key="1">
    <source>
        <dbReference type="EMBL" id="QRC93608.1"/>
    </source>
</evidence>
<evidence type="ECO:0000313" key="2">
    <source>
        <dbReference type="Proteomes" id="UP000663193"/>
    </source>
</evidence>
<reference evidence="2" key="1">
    <citation type="journal article" date="2021" name="BMC Genomics">
        <title>Chromosome-level genome assembly and manually-curated proteome of model necrotroph Parastagonospora nodorum Sn15 reveals a genome-wide trove of candidate effector homologs, and redundancy of virulence-related functions within an accessory chromosome.</title>
        <authorList>
            <person name="Bertazzoni S."/>
            <person name="Jones D.A.B."/>
            <person name="Phan H.T."/>
            <person name="Tan K.-C."/>
            <person name="Hane J.K."/>
        </authorList>
    </citation>
    <scope>NUCLEOTIDE SEQUENCE [LARGE SCALE GENOMIC DNA]</scope>
    <source>
        <strain evidence="2">SN15 / ATCC MYA-4574 / FGSC 10173)</strain>
    </source>
</reference>
<proteinExistence type="predicted"/>
<keyword evidence="2" id="KW-1185">Reference proteome</keyword>
<dbReference type="EMBL" id="CP069025">
    <property type="protein sequence ID" value="QRC93608.1"/>
    <property type="molecule type" value="Genomic_DNA"/>
</dbReference>
<dbReference type="VEuPathDB" id="FungiDB:JI435_404190"/>
<dbReference type="Proteomes" id="UP000663193">
    <property type="component" value="Chromosome 3"/>
</dbReference>
<dbReference type="AlphaFoldDB" id="A0A7U2EV10"/>
<organism evidence="1 2">
    <name type="scientific">Phaeosphaeria nodorum (strain SN15 / ATCC MYA-4574 / FGSC 10173)</name>
    <name type="common">Glume blotch fungus</name>
    <name type="synonym">Parastagonospora nodorum</name>
    <dbReference type="NCBI Taxonomy" id="321614"/>
    <lineage>
        <taxon>Eukaryota</taxon>
        <taxon>Fungi</taxon>
        <taxon>Dikarya</taxon>
        <taxon>Ascomycota</taxon>
        <taxon>Pezizomycotina</taxon>
        <taxon>Dothideomycetes</taxon>
        <taxon>Pleosporomycetidae</taxon>
        <taxon>Pleosporales</taxon>
        <taxon>Pleosporineae</taxon>
        <taxon>Phaeosphaeriaceae</taxon>
        <taxon>Parastagonospora</taxon>
    </lineage>
</organism>
<protein>
    <submittedName>
        <fullName evidence="1">Uncharacterized protein</fullName>
    </submittedName>
</protein>
<gene>
    <name evidence="1" type="ORF">JI435_404190</name>
</gene>
<accession>A0A7U2EV10</accession>